<dbReference type="VEuPathDB" id="TrichDB:TRFO_02137"/>
<dbReference type="SUPFAM" id="SSF48371">
    <property type="entry name" value="ARM repeat"/>
    <property type="match status" value="1"/>
</dbReference>
<organism evidence="1 2">
    <name type="scientific">Tritrichomonas foetus</name>
    <dbReference type="NCBI Taxonomy" id="1144522"/>
    <lineage>
        <taxon>Eukaryota</taxon>
        <taxon>Metamonada</taxon>
        <taxon>Parabasalia</taxon>
        <taxon>Tritrichomonadida</taxon>
        <taxon>Tritrichomonadidae</taxon>
        <taxon>Tritrichomonas</taxon>
    </lineage>
</organism>
<comment type="caution">
    <text evidence="1">The sequence shown here is derived from an EMBL/GenBank/DDBJ whole genome shotgun (WGS) entry which is preliminary data.</text>
</comment>
<dbReference type="RefSeq" id="XP_068348339.1">
    <property type="nucleotide sequence ID" value="XM_068490512.1"/>
</dbReference>
<sequence length="487" mass="56349">MYSTTLEPCNLEILKNPEQRGFLDEIQSAHVYLTNDQAEEFFIIVLSHFDKDISIENGKAILHSICRILSKDEFLKVFVAKDLSSALPFSKKNYLEDVFDVLYVLVTRYPQAFNESLCARFQRKIRNKGEKSLLILTIYSQHFNEIDNPWPMLELLFSEFNRFSKEDIAGKYASLLAVLVQSYPEFRRAKGAEAWENVCQLLSIENDEILDQVYNSLAIIANSIRHCEFPFQYILEHFQHQSLQKSIVSLLLVVPLEGSKLKDYGFIKSLVKIASENPKALLVLFRLAESKSIAQILVEKDPSWMEKDIPNLIDTLRLFLVVFQHKQLRPFIATATEFYNLMLRLIDEKNESIIAIVCIIIRRLDLTEEVIAELSSTGFIMTFMETVREMNTIGSSRYGLLLLDKIAKSYYTKELVQSCEWVSKLIKARGDLFEDAAVVATGLCKYRRCEKKFKELYMIEFFLKLKKDPESKKIASKFLKAIGSDEY</sequence>
<proteinExistence type="predicted"/>
<dbReference type="GeneID" id="94825216"/>
<evidence type="ECO:0000313" key="2">
    <source>
        <dbReference type="Proteomes" id="UP000179807"/>
    </source>
</evidence>
<evidence type="ECO:0000313" key="1">
    <source>
        <dbReference type="EMBL" id="OHS95202.1"/>
    </source>
</evidence>
<protein>
    <submittedName>
        <fullName evidence="1">Uncharacterized protein</fullName>
    </submittedName>
</protein>
<reference evidence="1" key="1">
    <citation type="submission" date="2016-10" db="EMBL/GenBank/DDBJ databases">
        <authorList>
            <person name="Benchimol M."/>
            <person name="Almeida L.G."/>
            <person name="Vasconcelos A.T."/>
            <person name="Perreira-Neves A."/>
            <person name="Rosa I.A."/>
            <person name="Tasca T."/>
            <person name="Bogo M.R."/>
            <person name="de Souza W."/>
        </authorList>
    </citation>
    <scope>NUCLEOTIDE SEQUENCE [LARGE SCALE GENOMIC DNA]</scope>
    <source>
        <strain evidence="1">K</strain>
    </source>
</reference>
<dbReference type="InterPro" id="IPR016024">
    <property type="entry name" value="ARM-type_fold"/>
</dbReference>
<dbReference type="Proteomes" id="UP000179807">
    <property type="component" value="Unassembled WGS sequence"/>
</dbReference>
<dbReference type="OrthoDB" id="10485431at2759"/>
<dbReference type="AlphaFoldDB" id="A0A1J4J7K8"/>
<accession>A0A1J4J7K8</accession>
<keyword evidence="2" id="KW-1185">Reference proteome</keyword>
<gene>
    <name evidence="1" type="ORF">TRFO_02137</name>
</gene>
<name>A0A1J4J7K8_9EUKA</name>
<dbReference type="EMBL" id="MLAK01001259">
    <property type="protein sequence ID" value="OHS95202.1"/>
    <property type="molecule type" value="Genomic_DNA"/>
</dbReference>